<evidence type="ECO:0000256" key="1">
    <source>
        <dbReference type="ARBA" id="ARBA00004138"/>
    </source>
</evidence>
<proteinExistence type="inferred from homology"/>
<evidence type="ECO:0000256" key="6">
    <source>
        <dbReference type="ARBA" id="ARBA00038014"/>
    </source>
</evidence>
<evidence type="ECO:0000313" key="7">
    <source>
        <dbReference type="EnsemblMetazoa" id="AALFPA23_004227.P5068"/>
    </source>
</evidence>
<keyword evidence="3" id="KW-0963">Cytoplasm</keyword>
<name>A0ABM1XZ89_AEDAL</name>
<keyword evidence="5" id="KW-0966">Cell projection</keyword>
<dbReference type="Pfam" id="PF14892">
    <property type="entry name" value="PIRC1_2"/>
    <property type="match status" value="1"/>
</dbReference>
<protein>
    <submittedName>
        <fullName evidence="7">Uncharacterized protein</fullName>
    </submittedName>
</protein>
<dbReference type="InterPro" id="IPR026507">
    <property type="entry name" value="PIRC1/2"/>
</dbReference>
<organism evidence="7 8">
    <name type="scientific">Aedes albopictus</name>
    <name type="common">Asian tiger mosquito</name>
    <name type="synonym">Stegomyia albopicta</name>
    <dbReference type="NCBI Taxonomy" id="7160"/>
    <lineage>
        <taxon>Eukaryota</taxon>
        <taxon>Metazoa</taxon>
        <taxon>Ecdysozoa</taxon>
        <taxon>Arthropoda</taxon>
        <taxon>Hexapoda</taxon>
        <taxon>Insecta</taxon>
        <taxon>Pterygota</taxon>
        <taxon>Neoptera</taxon>
        <taxon>Endopterygota</taxon>
        <taxon>Diptera</taxon>
        <taxon>Nematocera</taxon>
        <taxon>Culicoidea</taxon>
        <taxon>Culicidae</taxon>
        <taxon>Culicinae</taxon>
        <taxon>Aedini</taxon>
        <taxon>Aedes</taxon>
        <taxon>Stegomyia</taxon>
    </lineage>
</organism>
<evidence type="ECO:0000256" key="5">
    <source>
        <dbReference type="ARBA" id="ARBA00023273"/>
    </source>
</evidence>
<dbReference type="PANTHER" id="PTHR20899:SF1">
    <property type="entry name" value="PIERCER OF MICROTUBULE WALL 1 PROTEIN"/>
    <property type="match status" value="1"/>
</dbReference>
<keyword evidence="8" id="KW-1185">Reference proteome</keyword>
<dbReference type="RefSeq" id="XP_019933040.2">
    <property type="nucleotide sequence ID" value="XM_020077481.3"/>
</dbReference>
<evidence type="ECO:0000313" key="8">
    <source>
        <dbReference type="Proteomes" id="UP000069940"/>
    </source>
</evidence>
<accession>A0ABM1XZ89</accession>
<dbReference type="EnsemblMetazoa" id="AALFPA23_004227.R5068">
    <property type="protein sequence ID" value="AALFPA23_004227.P5068"/>
    <property type="gene ID" value="AALFPA23_004227"/>
</dbReference>
<keyword evidence="4" id="KW-0206">Cytoskeleton</keyword>
<evidence type="ECO:0000256" key="4">
    <source>
        <dbReference type="ARBA" id="ARBA00023212"/>
    </source>
</evidence>
<sequence>MFVSKLQTTANAGAGEHSKLFYPQSDLEIEFRNTLGARESHGVSWSSAGTKPSMWWEMDSENQKISQHEITQSDIYKDLSTPKRFDSPYLFKGYGSQKDNNNPIYRTSNSDYGFYPPCPHTVPHKYFPKSHKFTGHLHQCGMFRNFSLNTAMDRPYCDFY</sequence>
<dbReference type="PANTHER" id="PTHR20899">
    <property type="entry name" value="PIERCE HOMOLOG"/>
    <property type="match status" value="1"/>
</dbReference>
<comment type="subcellular location">
    <subcellularLocation>
        <location evidence="1">Cell projection</location>
        <location evidence="1">Cilium</location>
    </subcellularLocation>
    <subcellularLocation>
        <location evidence="2">Cytoplasm</location>
        <location evidence="2">Cytoskeleton</location>
    </subcellularLocation>
</comment>
<dbReference type="GeneID" id="109623020"/>
<reference evidence="8" key="1">
    <citation type="journal article" date="2015" name="Proc. Natl. Acad. Sci. U.S.A.">
        <title>Genome sequence of the Asian Tiger mosquito, Aedes albopictus, reveals insights into its biology, genetics, and evolution.</title>
        <authorList>
            <person name="Chen X.G."/>
            <person name="Jiang X."/>
            <person name="Gu J."/>
            <person name="Xu M."/>
            <person name="Wu Y."/>
            <person name="Deng Y."/>
            <person name="Zhang C."/>
            <person name="Bonizzoni M."/>
            <person name="Dermauw W."/>
            <person name="Vontas J."/>
            <person name="Armbruster P."/>
            <person name="Huang X."/>
            <person name="Yang Y."/>
            <person name="Zhang H."/>
            <person name="He W."/>
            <person name="Peng H."/>
            <person name="Liu Y."/>
            <person name="Wu K."/>
            <person name="Chen J."/>
            <person name="Lirakis M."/>
            <person name="Topalis P."/>
            <person name="Van Leeuwen T."/>
            <person name="Hall A.B."/>
            <person name="Jiang X."/>
            <person name="Thorpe C."/>
            <person name="Mueller R.L."/>
            <person name="Sun C."/>
            <person name="Waterhouse R.M."/>
            <person name="Yan G."/>
            <person name="Tu Z.J."/>
            <person name="Fang X."/>
            <person name="James A.A."/>
        </authorList>
    </citation>
    <scope>NUCLEOTIDE SEQUENCE [LARGE SCALE GENOMIC DNA]</scope>
    <source>
        <strain evidence="8">Foshan</strain>
    </source>
</reference>
<dbReference type="Proteomes" id="UP000069940">
    <property type="component" value="Unassembled WGS sequence"/>
</dbReference>
<comment type="similarity">
    <text evidence="6">Belongs to the PIERCE1 family.</text>
</comment>
<evidence type="ECO:0000256" key="3">
    <source>
        <dbReference type="ARBA" id="ARBA00022490"/>
    </source>
</evidence>
<evidence type="ECO:0000256" key="2">
    <source>
        <dbReference type="ARBA" id="ARBA00004245"/>
    </source>
</evidence>
<reference evidence="7" key="2">
    <citation type="submission" date="2025-05" db="UniProtKB">
        <authorList>
            <consortium name="EnsemblMetazoa"/>
        </authorList>
    </citation>
    <scope>IDENTIFICATION</scope>
    <source>
        <strain evidence="7">Foshan</strain>
    </source>
</reference>